<protein>
    <submittedName>
        <fullName evidence="1">Uncharacterized protein</fullName>
    </submittedName>
</protein>
<evidence type="ECO:0000313" key="1">
    <source>
        <dbReference type="EMBL" id="DAE00029.1"/>
    </source>
</evidence>
<reference evidence="1" key="1">
    <citation type="journal article" date="2021" name="Proc. Natl. Acad. Sci. U.S.A.">
        <title>A Catalog of Tens of Thousands of Viruses from Human Metagenomes Reveals Hidden Associations with Chronic Diseases.</title>
        <authorList>
            <person name="Tisza M.J."/>
            <person name="Buck C.B."/>
        </authorList>
    </citation>
    <scope>NUCLEOTIDE SEQUENCE</scope>
    <source>
        <strain evidence="1">CtiMP24</strain>
    </source>
</reference>
<organism evidence="1">
    <name type="scientific">Siphoviridae sp. ctiMP24</name>
    <dbReference type="NCBI Taxonomy" id="2825621"/>
    <lineage>
        <taxon>Viruses</taxon>
        <taxon>Duplodnaviria</taxon>
        <taxon>Heunggongvirae</taxon>
        <taxon>Uroviricota</taxon>
        <taxon>Caudoviricetes</taxon>
    </lineage>
</organism>
<accession>A0A8S5P034</accession>
<sequence>MKKNILVDGVAQTVEMTEAEIAELQVAVSPEVRIEQLKVELARYDYIGVKLAMGVATKEEYAEEIAHTEVLRQHIRVLESEVG</sequence>
<name>A0A8S5P034_9CAUD</name>
<proteinExistence type="predicted"/>
<dbReference type="EMBL" id="BK015297">
    <property type="protein sequence ID" value="DAE00029.1"/>
    <property type="molecule type" value="Genomic_DNA"/>
</dbReference>